<accession>A0A411PKG6</accession>
<dbReference type="InterPro" id="IPR051317">
    <property type="entry name" value="Gfo/Idh/MocA_oxidoreduct"/>
</dbReference>
<feature type="domain" description="GFO/IDH/MocA-like oxidoreductase" evidence="3">
    <location>
        <begin position="168"/>
        <end position="293"/>
    </location>
</feature>
<keyword evidence="1" id="KW-0732">Signal</keyword>
<dbReference type="Proteomes" id="UP000291106">
    <property type="component" value="Chromosome"/>
</dbReference>
<reference evidence="4 5" key="1">
    <citation type="submission" date="2019-02" db="EMBL/GenBank/DDBJ databases">
        <title>Shewanella sp. D4-2 isolated from Dokdo Island.</title>
        <authorList>
            <person name="Baek K."/>
        </authorList>
    </citation>
    <scope>NUCLEOTIDE SEQUENCE [LARGE SCALE GENOMIC DNA]</scope>
    <source>
        <strain evidence="4 5">D4-2</strain>
    </source>
</reference>
<dbReference type="AlphaFoldDB" id="A0A411PKG6"/>
<dbReference type="Pfam" id="PF01408">
    <property type="entry name" value="GFO_IDH_MocA"/>
    <property type="match status" value="1"/>
</dbReference>
<dbReference type="InterPro" id="IPR036291">
    <property type="entry name" value="NAD(P)-bd_dom_sf"/>
</dbReference>
<dbReference type="SUPFAM" id="SSF51735">
    <property type="entry name" value="NAD(P)-binding Rossmann-fold domains"/>
    <property type="match status" value="1"/>
</dbReference>
<proteinExistence type="predicted"/>
<dbReference type="Pfam" id="PF22725">
    <property type="entry name" value="GFO_IDH_MocA_C3"/>
    <property type="match status" value="1"/>
</dbReference>
<dbReference type="PANTHER" id="PTHR43708:SF3">
    <property type="entry name" value="OXIDOREDUCTASE"/>
    <property type="match status" value="1"/>
</dbReference>
<evidence type="ECO:0000313" key="4">
    <source>
        <dbReference type="EMBL" id="QBF84010.1"/>
    </source>
</evidence>
<protein>
    <submittedName>
        <fullName evidence="4">Gfo/Idh/MocA family oxidoreductase</fullName>
    </submittedName>
</protein>
<dbReference type="InterPro" id="IPR000683">
    <property type="entry name" value="Gfo/Idh/MocA-like_OxRdtase_N"/>
</dbReference>
<dbReference type="OrthoDB" id="9801953at2"/>
<dbReference type="Gene3D" id="3.30.360.10">
    <property type="entry name" value="Dihydrodipicolinate Reductase, domain 2"/>
    <property type="match status" value="1"/>
</dbReference>
<dbReference type="PANTHER" id="PTHR43708">
    <property type="entry name" value="CONSERVED EXPRESSED OXIDOREDUCTASE (EUROFUNG)"/>
    <property type="match status" value="1"/>
</dbReference>
<dbReference type="EMBL" id="CP036200">
    <property type="protein sequence ID" value="QBF84010.1"/>
    <property type="molecule type" value="Genomic_DNA"/>
</dbReference>
<evidence type="ECO:0000313" key="5">
    <source>
        <dbReference type="Proteomes" id="UP000291106"/>
    </source>
</evidence>
<dbReference type="KEGG" id="smai:EXU30_16020"/>
<gene>
    <name evidence="4" type="ORF">EXU30_16020</name>
</gene>
<evidence type="ECO:0000259" key="3">
    <source>
        <dbReference type="Pfam" id="PF22725"/>
    </source>
</evidence>
<dbReference type="GO" id="GO:0000166">
    <property type="term" value="F:nucleotide binding"/>
    <property type="evidence" value="ECO:0007669"/>
    <property type="project" value="InterPro"/>
</dbReference>
<keyword evidence="5" id="KW-1185">Reference proteome</keyword>
<name>A0A411PKG6_9GAMM</name>
<dbReference type="Gene3D" id="3.40.50.720">
    <property type="entry name" value="NAD(P)-binding Rossmann-like Domain"/>
    <property type="match status" value="1"/>
</dbReference>
<evidence type="ECO:0000259" key="2">
    <source>
        <dbReference type="Pfam" id="PF01408"/>
    </source>
</evidence>
<dbReference type="SUPFAM" id="SSF55347">
    <property type="entry name" value="Glyceraldehyde-3-phosphate dehydrogenase-like, C-terminal domain"/>
    <property type="match status" value="1"/>
</dbReference>
<dbReference type="InterPro" id="IPR055170">
    <property type="entry name" value="GFO_IDH_MocA-like_dom"/>
</dbReference>
<sequence>MMIFTMSCVSRSPVGRTKGKDLMQQKRNTAPLNIGFIGGAYNSAVGYAHSVACQLDGTWKLVSGCFSRDATKSLDTGSYWQIPPELIYHDWRQYIAQQAANLDAVVVLTPTPDHEQVVCELLEAGIAVICEKALTATIEQSKSIQHTLNKTKGFLAVTFNYSGYPMLRVLKKHVEAGDLGKILQVRAEMPSDGFIQEINDMSPQAWRLEDGDIPTLLLDLAVHVHHISSFVTGLTPTAVNADFNHYSVFDNIIDDANIWLKCEQNIRASYWMSKTAIGHKNGLRISVFGDKGSGHWVQEHPEQLHIFNQQSVETIYNRGNCLFPSEIRERFKAGHPGGFIEAFANLYQDIADALIEFKQSGKHNSPYVFGWQHAHEGLSLLDNAAKSHAQQQWVTLD</sequence>
<feature type="domain" description="Gfo/Idh/MocA-like oxidoreductase N-terminal" evidence="2">
    <location>
        <begin position="33"/>
        <end position="158"/>
    </location>
</feature>
<organism evidence="4 5">
    <name type="scientific">Shewanella maritima</name>
    <dbReference type="NCBI Taxonomy" id="2520507"/>
    <lineage>
        <taxon>Bacteria</taxon>
        <taxon>Pseudomonadati</taxon>
        <taxon>Pseudomonadota</taxon>
        <taxon>Gammaproteobacteria</taxon>
        <taxon>Alteromonadales</taxon>
        <taxon>Shewanellaceae</taxon>
        <taxon>Shewanella</taxon>
    </lineage>
</organism>
<evidence type="ECO:0000256" key="1">
    <source>
        <dbReference type="ARBA" id="ARBA00022729"/>
    </source>
</evidence>